<sequence>MTGNSGPSREPVTQFSCYPSPGTLELGRWKQMLEDEEAEGRSREAQGLHNGDVP</sequence>
<evidence type="ECO:0000313" key="3">
    <source>
        <dbReference type="Proteomes" id="UP000054248"/>
    </source>
</evidence>
<evidence type="ECO:0000256" key="1">
    <source>
        <dbReference type="SAM" id="MobiDB-lite"/>
    </source>
</evidence>
<reference evidence="2 3" key="1">
    <citation type="submission" date="2014-04" db="EMBL/GenBank/DDBJ databases">
        <authorList>
            <consortium name="DOE Joint Genome Institute"/>
            <person name="Kuo A."/>
            <person name="Girlanda M."/>
            <person name="Perotto S."/>
            <person name="Kohler A."/>
            <person name="Nagy L.G."/>
            <person name="Floudas D."/>
            <person name="Copeland A."/>
            <person name="Barry K.W."/>
            <person name="Cichocki N."/>
            <person name="Veneault-Fourrey C."/>
            <person name="LaButti K."/>
            <person name="Lindquist E.A."/>
            <person name="Lipzen A."/>
            <person name="Lundell T."/>
            <person name="Morin E."/>
            <person name="Murat C."/>
            <person name="Sun H."/>
            <person name="Tunlid A."/>
            <person name="Henrissat B."/>
            <person name="Grigoriev I.V."/>
            <person name="Hibbett D.S."/>
            <person name="Martin F."/>
            <person name="Nordberg H.P."/>
            <person name="Cantor M.N."/>
            <person name="Hua S.X."/>
        </authorList>
    </citation>
    <scope>NUCLEOTIDE SEQUENCE [LARGE SCALE GENOMIC DNA]</scope>
    <source>
        <strain evidence="2 3">MUT 4182</strain>
    </source>
</reference>
<protein>
    <submittedName>
        <fullName evidence="2">Uncharacterized protein</fullName>
    </submittedName>
</protein>
<reference evidence="3" key="2">
    <citation type="submission" date="2015-01" db="EMBL/GenBank/DDBJ databases">
        <title>Evolutionary Origins and Diversification of the Mycorrhizal Mutualists.</title>
        <authorList>
            <consortium name="DOE Joint Genome Institute"/>
            <consortium name="Mycorrhizal Genomics Consortium"/>
            <person name="Kohler A."/>
            <person name="Kuo A."/>
            <person name="Nagy L.G."/>
            <person name="Floudas D."/>
            <person name="Copeland A."/>
            <person name="Barry K.W."/>
            <person name="Cichocki N."/>
            <person name="Veneault-Fourrey C."/>
            <person name="LaButti K."/>
            <person name="Lindquist E.A."/>
            <person name="Lipzen A."/>
            <person name="Lundell T."/>
            <person name="Morin E."/>
            <person name="Murat C."/>
            <person name="Riley R."/>
            <person name="Ohm R."/>
            <person name="Sun H."/>
            <person name="Tunlid A."/>
            <person name="Henrissat B."/>
            <person name="Grigoriev I.V."/>
            <person name="Hibbett D.S."/>
            <person name="Martin F."/>
        </authorList>
    </citation>
    <scope>NUCLEOTIDE SEQUENCE [LARGE SCALE GENOMIC DNA]</scope>
    <source>
        <strain evidence="3">MUT 4182</strain>
    </source>
</reference>
<organism evidence="2 3">
    <name type="scientific">Tulasnella calospora MUT 4182</name>
    <dbReference type="NCBI Taxonomy" id="1051891"/>
    <lineage>
        <taxon>Eukaryota</taxon>
        <taxon>Fungi</taxon>
        <taxon>Dikarya</taxon>
        <taxon>Basidiomycota</taxon>
        <taxon>Agaricomycotina</taxon>
        <taxon>Agaricomycetes</taxon>
        <taxon>Cantharellales</taxon>
        <taxon>Tulasnellaceae</taxon>
        <taxon>Tulasnella</taxon>
    </lineage>
</organism>
<evidence type="ECO:0000313" key="2">
    <source>
        <dbReference type="EMBL" id="KIO26390.1"/>
    </source>
</evidence>
<dbReference type="Proteomes" id="UP000054248">
    <property type="component" value="Unassembled WGS sequence"/>
</dbReference>
<keyword evidence="3" id="KW-1185">Reference proteome</keyword>
<dbReference type="AlphaFoldDB" id="A0A0C3Q904"/>
<feature type="region of interest" description="Disordered" evidence="1">
    <location>
        <begin position="1"/>
        <end position="54"/>
    </location>
</feature>
<accession>A0A0C3Q904</accession>
<feature type="non-terminal residue" evidence="2">
    <location>
        <position position="54"/>
    </location>
</feature>
<gene>
    <name evidence="2" type="ORF">M407DRAFT_243754</name>
</gene>
<name>A0A0C3Q904_9AGAM</name>
<dbReference type="HOGENOM" id="CLU_3056316_0_0_1"/>
<proteinExistence type="predicted"/>
<feature type="compositionally biased region" description="Polar residues" evidence="1">
    <location>
        <begin position="1"/>
        <end position="17"/>
    </location>
</feature>
<dbReference type="EMBL" id="KN823025">
    <property type="protein sequence ID" value="KIO26390.1"/>
    <property type="molecule type" value="Genomic_DNA"/>
</dbReference>
<feature type="compositionally biased region" description="Basic and acidic residues" evidence="1">
    <location>
        <begin position="27"/>
        <end position="46"/>
    </location>
</feature>